<proteinExistence type="inferred from homology"/>
<dbReference type="InterPro" id="IPR041492">
    <property type="entry name" value="HAD_2"/>
</dbReference>
<dbReference type="GO" id="GO:0006281">
    <property type="term" value="P:DNA repair"/>
    <property type="evidence" value="ECO:0007669"/>
    <property type="project" value="TreeGrafter"/>
</dbReference>
<evidence type="ECO:0000256" key="3">
    <source>
        <dbReference type="ARBA" id="ARBA00006171"/>
    </source>
</evidence>
<dbReference type="GO" id="GO:0005829">
    <property type="term" value="C:cytosol"/>
    <property type="evidence" value="ECO:0007669"/>
    <property type="project" value="TreeGrafter"/>
</dbReference>
<dbReference type="Proteomes" id="UP001154255">
    <property type="component" value="Unassembled WGS sequence"/>
</dbReference>
<evidence type="ECO:0000313" key="7">
    <source>
        <dbReference type="Proteomes" id="UP001154255"/>
    </source>
</evidence>
<comment type="similarity">
    <text evidence="3">Belongs to the HAD-like hydrolase superfamily. CbbY/CbbZ/Gph/YieH family.</text>
</comment>
<comment type="catalytic activity">
    <reaction evidence="1">
        <text>2-phosphoglycolate + H2O = glycolate + phosphate</text>
        <dbReference type="Rhea" id="RHEA:14369"/>
        <dbReference type="ChEBI" id="CHEBI:15377"/>
        <dbReference type="ChEBI" id="CHEBI:29805"/>
        <dbReference type="ChEBI" id="CHEBI:43474"/>
        <dbReference type="ChEBI" id="CHEBI:58033"/>
        <dbReference type="EC" id="3.1.3.18"/>
    </reaction>
</comment>
<dbReference type="EC" id="3.1.3.18" evidence="4"/>
<dbReference type="Gene3D" id="1.10.150.240">
    <property type="entry name" value="Putative phosphatase, domain 2"/>
    <property type="match status" value="1"/>
</dbReference>
<dbReference type="InterPro" id="IPR050155">
    <property type="entry name" value="HAD-like_hydrolase_sf"/>
</dbReference>
<gene>
    <name evidence="6" type="ORF">R53529_LOCUS1277</name>
    <name evidence="5" type="ORF">R53530_LOCUS1157</name>
</gene>
<dbReference type="NCBIfam" id="TIGR01549">
    <property type="entry name" value="HAD-SF-IA-v1"/>
    <property type="match status" value="1"/>
</dbReference>
<dbReference type="EMBL" id="CAMXCM010000002">
    <property type="protein sequence ID" value="CAI3939700.1"/>
    <property type="molecule type" value="Genomic_DNA"/>
</dbReference>
<dbReference type="EMBL" id="CAMXCS010000002">
    <property type="protein sequence ID" value="CAI3943794.1"/>
    <property type="molecule type" value="Genomic_DNA"/>
</dbReference>
<evidence type="ECO:0000313" key="8">
    <source>
        <dbReference type="Proteomes" id="UP001154259"/>
    </source>
</evidence>
<evidence type="ECO:0000313" key="6">
    <source>
        <dbReference type="EMBL" id="CAI3943794.1"/>
    </source>
</evidence>
<evidence type="ECO:0000256" key="4">
    <source>
        <dbReference type="ARBA" id="ARBA00013078"/>
    </source>
</evidence>
<dbReference type="Pfam" id="PF13419">
    <property type="entry name" value="HAD_2"/>
    <property type="match status" value="1"/>
</dbReference>
<comment type="caution">
    <text evidence="5">The sequence shown here is derived from an EMBL/GenBank/DDBJ whole genome shotgun (WGS) entry which is preliminary data.</text>
</comment>
<reference evidence="5" key="1">
    <citation type="submission" date="2022-10" db="EMBL/GenBank/DDBJ databases">
        <authorList>
            <person name="Botero Cardona J."/>
        </authorList>
    </citation>
    <scope>NUCLEOTIDE SEQUENCE</scope>
    <source>
        <strain evidence="5">LMG 31819</strain>
        <strain evidence="6">R-53529</strain>
    </source>
</reference>
<dbReference type="GO" id="GO:0008967">
    <property type="term" value="F:phosphoglycolate phosphatase activity"/>
    <property type="evidence" value="ECO:0007669"/>
    <property type="project" value="UniProtKB-EC"/>
</dbReference>
<organism evidence="5 7">
    <name type="scientific">Commensalibacter communis</name>
    <dbReference type="NCBI Taxonomy" id="2972786"/>
    <lineage>
        <taxon>Bacteria</taxon>
        <taxon>Pseudomonadati</taxon>
        <taxon>Pseudomonadota</taxon>
        <taxon>Alphaproteobacteria</taxon>
        <taxon>Acetobacterales</taxon>
        <taxon>Acetobacteraceae</taxon>
    </lineage>
</organism>
<dbReference type="InterPro" id="IPR023198">
    <property type="entry name" value="PGP-like_dom2"/>
</dbReference>
<evidence type="ECO:0000256" key="1">
    <source>
        <dbReference type="ARBA" id="ARBA00000830"/>
    </source>
</evidence>
<comment type="pathway">
    <text evidence="2">Organic acid metabolism; glycolate biosynthesis; glycolate from 2-phosphoglycolate: step 1/1.</text>
</comment>
<sequence length="220" mass="24721">MVKRSYSYVIFDLDGTLVNTAPDIALCVNELLRKRLIPTLNDETVSQFIGGGTELFIKNLYSFLSIQLTDSQLADEVDQFFQLYMKTPVQKSNLYDTNTYSVMKTLTEKGIKIGICTNKIEVLTIDVLKYFNLFDLCSTVVCGDTLSVKKPNPLPLLTAMEQINANSNNTLYVGDTRIDLECCQSASVDFVAVQWGMDKELLALPVRFLKEIEELLAIVC</sequence>
<dbReference type="SFLD" id="SFLDS00003">
    <property type="entry name" value="Haloacid_Dehalogenase"/>
    <property type="match status" value="1"/>
</dbReference>
<name>A0A9W4X6J2_9PROT</name>
<dbReference type="SUPFAM" id="SSF56784">
    <property type="entry name" value="HAD-like"/>
    <property type="match status" value="1"/>
</dbReference>
<evidence type="ECO:0000256" key="2">
    <source>
        <dbReference type="ARBA" id="ARBA00004818"/>
    </source>
</evidence>
<keyword evidence="8" id="KW-1185">Reference proteome</keyword>
<dbReference type="InterPro" id="IPR006439">
    <property type="entry name" value="HAD-SF_hydro_IA"/>
</dbReference>
<dbReference type="PROSITE" id="PS01228">
    <property type="entry name" value="COF_1"/>
    <property type="match status" value="1"/>
</dbReference>
<evidence type="ECO:0000313" key="5">
    <source>
        <dbReference type="EMBL" id="CAI3939700.1"/>
    </source>
</evidence>
<dbReference type="InterPro" id="IPR023214">
    <property type="entry name" value="HAD_sf"/>
</dbReference>
<protein>
    <recommendedName>
        <fullName evidence="4">phosphoglycolate phosphatase</fullName>
        <ecNumber evidence="4">3.1.3.18</ecNumber>
    </recommendedName>
</protein>
<dbReference type="AlphaFoldDB" id="A0A9W4X6J2"/>
<dbReference type="InterPro" id="IPR036412">
    <property type="entry name" value="HAD-like_sf"/>
</dbReference>
<dbReference type="PANTHER" id="PTHR43434:SF1">
    <property type="entry name" value="PHOSPHOGLYCOLATE PHOSPHATASE"/>
    <property type="match status" value="1"/>
</dbReference>
<dbReference type="SFLD" id="SFLDG01129">
    <property type="entry name" value="C1.5:_HAD__Beta-PGM__Phosphata"/>
    <property type="match status" value="1"/>
</dbReference>
<dbReference type="Gene3D" id="3.40.50.1000">
    <property type="entry name" value="HAD superfamily/HAD-like"/>
    <property type="match status" value="1"/>
</dbReference>
<dbReference type="Proteomes" id="UP001154259">
    <property type="component" value="Unassembled WGS sequence"/>
</dbReference>
<accession>A0A9W4X6J2</accession>
<dbReference type="PANTHER" id="PTHR43434">
    <property type="entry name" value="PHOSPHOGLYCOLATE PHOSPHATASE"/>
    <property type="match status" value="1"/>
</dbReference>